<dbReference type="PATRIC" id="fig|666.2145.peg.2711"/>
<feature type="domain" description="OmpR/PhoB-type" evidence="4">
    <location>
        <begin position="1"/>
        <end position="99"/>
    </location>
</feature>
<dbReference type="GO" id="GO:0006355">
    <property type="term" value="P:regulation of DNA-templated transcription"/>
    <property type="evidence" value="ECO:0007669"/>
    <property type="project" value="InterPro"/>
</dbReference>
<feature type="transmembrane region" description="Helical" evidence="3">
    <location>
        <begin position="129"/>
        <end position="147"/>
    </location>
</feature>
<name>A0A068BEL6_VIBCL</name>
<feature type="DNA-binding region" description="OmpR/PhoB-type" evidence="2">
    <location>
        <begin position="1"/>
        <end position="99"/>
    </location>
</feature>
<evidence type="ECO:0000313" key="5">
    <source>
        <dbReference type="EMBL" id="AIC83960.1"/>
    </source>
</evidence>
<dbReference type="RefSeq" id="WP_053037373.1">
    <property type="nucleotide sequence ID" value="NZ_BAABUI010000010.1"/>
</dbReference>
<keyword evidence="1 2" id="KW-0238">DNA-binding</keyword>
<dbReference type="InterPro" id="IPR001867">
    <property type="entry name" value="OmpR/PhoB-type_DNA-bd"/>
</dbReference>
<organism evidence="5">
    <name type="scientific">Vibrio cholerae</name>
    <dbReference type="NCBI Taxonomy" id="666"/>
    <lineage>
        <taxon>Bacteria</taxon>
        <taxon>Pseudomonadati</taxon>
        <taxon>Pseudomonadota</taxon>
        <taxon>Gammaproteobacteria</taxon>
        <taxon>Vibrionales</taxon>
        <taxon>Vibrionaceae</taxon>
        <taxon>Vibrio</taxon>
    </lineage>
</organism>
<proteinExistence type="predicted"/>
<dbReference type="InterPro" id="IPR016032">
    <property type="entry name" value="Sig_transdc_resp-reg_C-effctor"/>
</dbReference>
<dbReference type="SUPFAM" id="SSF46894">
    <property type="entry name" value="C-terminal effector domain of the bipartite response regulators"/>
    <property type="match status" value="1"/>
</dbReference>
<dbReference type="CDD" id="cd00383">
    <property type="entry name" value="trans_reg_C"/>
    <property type="match status" value="1"/>
</dbReference>
<evidence type="ECO:0000256" key="1">
    <source>
        <dbReference type="ARBA" id="ARBA00023125"/>
    </source>
</evidence>
<keyword evidence="3" id="KW-1133">Transmembrane helix</keyword>
<dbReference type="EMBL" id="KJ641469">
    <property type="protein sequence ID" value="AIC83960.1"/>
    <property type="molecule type" value="Genomic_DNA"/>
</dbReference>
<reference evidence="5" key="1">
    <citation type="submission" date="2014-03" db="EMBL/GenBank/DDBJ databases">
        <title>Type three secretion system in Vibrio cholerae O1, Mexico.</title>
        <authorList>
            <person name="Mahmud S.M.J."/>
            <person name="Rashed S.M."/>
            <person name="Islam M.T."/>
            <person name="Alam M."/>
        </authorList>
    </citation>
    <scope>NUCLEOTIDE SEQUENCE</scope>
    <source>
        <strain evidence="6">VCO111</strain>
        <strain evidence="5">VCO98</strain>
    </source>
</reference>
<evidence type="ECO:0000259" key="4">
    <source>
        <dbReference type="PROSITE" id="PS51755"/>
    </source>
</evidence>
<dbReference type="EMBL" id="KJ641470">
    <property type="protein sequence ID" value="AIC83961.1"/>
    <property type="molecule type" value="Genomic_DNA"/>
</dbReference>
<dbReference type="Gene3D" id="1.10.10.10">
    <property type="entry name" value="Winged helix-like DNA-binding domain superfamily/Winged helix DNA-binding domain"/>
    <property type="match status" value="1"/>
</dbReference>
<dbReference type="PROSITE" id="PS51755">
    <property type="entry name" value="OMPR_PHOB"/>
    <property type="match status" value="1"/>
</dbReference>
<keyword evidence="3" id="KW-0472">Membrane</keyword>
<evidence type="ECO:0000313" key="6">
    <source>
        <dbReference type="EMBL" id="AIC83961.1"/>
    </source>
</evidence>
<dbReference type="Pfam" id="PF00486">
    <property type="entry name" value="Trans_reg_C"/>
    <property type="match status" value="1"/>
</dbReference>
<dbReference type="GO" id="GO:0000160">
    <property type="term" value="P:phosphorelay signal transduction system"/>
    <property type="evidence" value="ECO:0007669"/>
    <property type="project" value="InterPro"/>
</dbReference>
<accession>A0A068BEL6</accession>
<dbReference type="InterPro" id="IPR054325">
    <property type="entry name" value="VtrA_C"/>
</dbReference>
<evidence type="ECO:0000256" key="2">
    <source>
        <dbReference type="PROSITE-ProRule" id="PRU01091"/>
    </source>
</evidence>
<evidence type="ECO:0000256" key="3">
    <source>
        <dbReference type="SAM" id="Phobius"/>
    </source>
</evidence>
<gene>
    <name evidence="5" type="primary">vttRA</name>
</gene>
<sequence>MYKIDQKILSSDSPFLTDSISREQIKLGTHEHLVLLALCEQAGKLIDKETLIKKGWPGKFVTDSSLTQAVRNIRAYLNDDGKSQKHIKTIAKKGYLIESKFVTLIQDFDKNQISNLQQETKKESFGKKYILFLSILVQLLFIIYSIYKIYPITTVAIDKEIYPILSYQQDYIYIYSDDFQYSEQLGVELIHSLSAEGISPERLYIMLNKETVSYSFIEKNGKSKNRIIFTAGTKDYKKIREHIINEIKI</sequence>
<dbReference type="Pfam" id="PF22100">
    <property type="entry name" value="VtrA_C"/>
    <property type="match status" value="1"/>
</dbReference>
<keyword evidence="3" id="KW-0812">Transmembrane</keyword>
<dbReference type="AlphaFoldDB" id="A0A068BEL6"/>
<dbReference type="GO" id="GO:0003677">
    <property type="term" value="F:DNA binding"/>
    <property type="evidence" value="ECO:0007669"/>
    <property type="project" value="UniProtKB-UniRule"/>
</dbReference>
<protein>
    <submittedName>
        <fullName evidence="5">VttRA</fullName>
    </submittedName>
</protein>
<dbReference type="SMART" id="SM00862">
    <property type="entry name" value="Trans_reg_C"/>
    <property type="match status" value="1"/>
</dbReference>
<dbReference type="InterPro" id="IPR036388">
    <property type="entry name" value="WH-like_DNA-bd_sf"/>
</dbReference>